<sequence length="363" mass="38002">SKRAASSLIHASLSADAVRGRTFSPESGVALNSGPRWLDRRPSPCAKRLCLPETCCRPRGAGGRHRSLRWRPKLSGWVTLRQPLTEGFLAVGETGADWASSVMLLHGAEAFAPCSVPLGVRTTSLLTGLSVACGATAWSRSAPVALLWASHPTPDRTGPRPVWGRPPCSGRLQGCMDAPRRASPSCPLCETDMQPGAILVLAPGEGADRRRGSGERSGAAVRRTPAPSVLECVCSAVGSAVTVAAGRSRVRRPCAGLLGGRGKGPPCRLSGDPTAGSLPQASTARRGRGSFSLRKRGMHAKGSSAPSFTHGGKALVLSRVVQARVGEGILRGAMWAGMAWPSHTDFFLTGAAEGRHLRRSHTL</sequence>
<protein>
    <submittedName>
        <fullName evidence="4">Cyclic nucleotide-binding domain-containing protein</fullName>
    </submittedName>
</protein>
<gene>
    <name evidence="2" type="ORF">SBAD_LOCUS13066</name>
</gene>
<dbReference type="EMBL" id="UZAM01020021">
    <property type="protein sequence ID" value="VDP53734.1"/>
    <property type="molecule type" value="Genomic_DNA"/>
</dbReference>
<reference evidence="4" key="1">
    <citation type="submission" date="2016-06" db="UniProtKB">
        <authorList>
            <consortium name="WormBaseParasite"/>
        </authorList>
    </citation>
    <scope>IDENTIFICATION</scope>
</reference>
<evidence type="ECO:0000313" key="2">
    <source>
        <dbReference type="EMBL" id="VDP53734.1"/>
    </source>
</evidence>
<dbReference type="Proteomes" id="UP000270296">
    <property type="component" value="Unassembled WGS sequence"/>
</dbReference>
<evidence type="ECO:0000313" key="4">
    <source>
        <dbReference type="WBParaSite" id="SBAD_0001348201-mRNA-1"/>
    </source>
</evidence>
<organism evidence="4">
    <name type="scientific">Soboliphyme baturini</name>
    <dbReference type="NCBI Taxonomy" id="241478"/>
    <lineage>
        <taxon>Eukaryota</taxon>
        <taxon>Metazoa</taxon>
        <taxon>Ecdysozoa</taxon>
        <taxon>Nematoda</taxon>
        <taxon>Enoplea</taxon>
        <taxon>Dorylaimia</taxon>
        <taxon>Dioctophymatida</taxon>
        <taxon>Dioctophymatoidea</taxon>
        <taxon>Soboliphymatidae</taxon>
        <taxon>Soboliphyme</taxon>
    </lineage>
</organism>
<proteinExistence type="predicted"/>
<keyword evidence="3" id="KW-1185">Reference proteome</keyword>
<reference evidence="2 3" key="2">
    <citation type="submission" date="2018-11" db="EMBL/GenBank/DDBJ databases">
        <authorList>
            <consortium name="Pathogen Informatics"/>
        </authorList>
    </citation>
    <scope>NUCLEOTIDE SEQUENCE [LARGE SCALE GENOMIC DNA]</scope>
</reference>
<evidence type="ECO:0000313" key="3">
    <source>
        <dbReference type="Proteomes" id="UP000270296"/>
    </source>
</evidence>
<dbReference type="WBParaSite" id="SBAD_0001348201-mRNA-1">
    <property type="protein sequence ID" value="SBAD_0001348201-mRNA-1"/>
    <property type="gene ID" value="SBAD_0001348201"/>
</dbReference>
<dbReference type="AlphaFoldDB" id="A0A183JB18"/>
<accession>A0A183JB18</accession>
<feature type="region of interest" description="Disordered" evidence="1">
    <location>
        <begin position="262"/>
        <end position="289"/>
    </location>
</feature>
<evidence type="ECO:0000256" key="1">
    <source>
        <dbReference type="SAM" id="MobiDB-lite"/>
    </source>
</evidence>
<name>A0A183JB18_9BILA</name>